<organism evidence="5 6">
    <name type="scientific">Aliigemmobacter aestuarii</name>
    <dbReference type="NCBI Taxonomy" id="1445661"/>
    <lineage>
        <taxon>Bacteria</taxon>
        <taxon>Pseudomonadati</taxon>
        <taxon>Pseudomonadota</taxon>
        <taxon>Alphaproteobacteria</taxon>
        <taxon>Rhodobacterales</taxon>
        <taxon>Paracoccaceae</taxon>
        <taxon>Aliigemmobacter</taxon>
    </lineage>
</organism>
<dbReference type="GO" id="GO:0003700">
    <property type="term" value="F:DNA-binding transcription factor activity"/>
    <property type="evidence" value="ECO:0007669"/>
    <property type="project" value="InterPro"/>
</dbReference>
<keyword evidence="6" id="KW-1185">Reference proteome</keyword>
<gene>
    <name evidence="5" type="ORF">E7811_03905</name>
</gene>
<dbReference type="EMBL" id="SSND01000001">
    <property type="protein sequence ID" value="THD84878.1"/>
    <property type="molecule type" value="Genomic_DNA"/>
</dbReference>
<reference evidence="5 6" key="1">
    <citation type="submission" date="2019-04" db="EMBL/GenBank/DDBJ databases">
        <title>Draft genome sequence of Gemmobacter aestuarii sp. nov.</title>
        <authorList>
            <person name="Hameed A."/>
            <person name="Lin S.-Y."/>
            <person name="Shahina M."/>
            <person name="Lai W.-A."/>
            <person name="Young C.-C."/>
        </authorList>
    </citation>
    <scope>NUCLEOTIDE SEQUENCE [LARGE SCALE GENOMIC DNA]</scope>
    <source>
        <strain evidence="5 6">CC-PW-75</strain>
    </source>
</reference>
<evidence type="ECO:0000259" key="4">
    <source>
        <dbReference type="PROSITE" id="PS01124"/>
    </source>
</evidence>
<dbReference type="RefSeq" id="WP_136393256.1">
    <property type="nucleotide sequence ID" value="NZ_SSND01000001.1"/>
</dbReference>
<protein>
    <submittedName>
        <fullName evidence="5">GlxA family transcriptional regulator</fullName>
    </submittedName>
</protein>
<evidence type="ECO:0000256" key="1">
    <source>
        <dbReference type="ARBA" id="ARBA00023015"/>
    </source>
</evidence>
<dbReference type="PANTHER" id="PTHR43130:SF3">
    <property type="entry name" value="HTH-TYPE TRANSCRIPTIONAL REGULATOR RV1931C"/>
    <property type="match status" value="1"/>
</dbReference>
<dbReference type="InterPro" id="IPR002818">
    <property type="entry name" value="DJ-1/PfpI"/>
</dbReference>
<dbReference type="Gene3D" id="3.40.50.880">
    <property type="match status" value="1"/>
</dbReference>
<sequence length="320" mass="33971">MADSASILAASRQPLTIALLVLPRASILEVASTLDPLRAANRHLGFEAYRWRVVTPDGQAAPLTCGIELPADGPLSAAAGADALIVIAGYNQADVATAALIRGLRRIAPRFKALGGIDAGSWVLARAGLLQGYRATVHWEDLEDFAATYPDIEVLPDRFVIDRTRMTAGGAAPAADLMLHLIAHRSGRATALQVAGSFITTPREGAETQIAPARAPLRIDPRVAAAIARMETRLDAPEPVAATARALGLSPRRLETLFHTELGQTPGAFGLSLRLQAARRMINDTRHPLAEVALRTGFSSASTLSRAFRAHFGQPPSALR</sequence>
<dbReference type="SUPFAM" id="SSF52317">
    <property type="entry name" value="Class I glutamine amidotransferase-like"/>
    <property type="match status" value="1"/>
</dbReference>
<name>A0A4S3MQY0_9RHOB</name>
<comment type="caution">
    <text evidence="5">The sequence shown here is derived from an EMBL/GenBank/DDBJ whole genome shotgun (WGS) entry which is preliminary data.</text>
</comment>
<dbReference type="Pfam" id="PF01965">
    <property type="entry name" value="DJ-1_PfpI"/>
    <property type="match status" value="1"/>
</dbReference>
<dbReference type="AlphaFoldDB" id="A0A4S3MQY0"/>
<feature type="domain" description="HTH araC/xylS-type" evidence="4">
    <location>
        <begin position="224"/>
        <end position="320"/>
    </location>
</feature>
<dbReference type="SMART" id="SM00342">
    <property type="entry name" value="HTH_ARAC"/>
    <property type="match status" value="1"/>
</dbReference>
<dbReference type="Proteomes" id="UP000309450">
    <property type="component" value="Unassembled WGS sequence"/>
</dbReference>
<dbReference type="InterPro" id="IPR052158">
    <property type="entry name" value="INH-QAR"/>
</dbReference>
<evidence type="ECO:0000256" key="3">
    <source>
        <dbReference type="ARBA" id="ARBA00023163"/>
    </source>
</evidence>
<accession>A0A4S3MQY0</accession>
<keyword evidence="1" id="KW-0805">Transcription regulation</keyword>
<dbReference type="InterPro" id="IPR009057">
    <property type="entry name" value="Homeodomain-like_sf"/>
</dbReference>
<dbReference type="PROSITE" id="PS00041">
    <property type="entry name" value="HTH_ARAC_FAMILY_1"/>
    <property type="match status" value="1"/>
</dbReference>
<dbReference type="Pfam" id="PF12833">
    <property type="entry name" value="HTH_18"/>
    <property type="match status" value="1"/>
</dbReference>
<dbReference type="GO" id="GO:0043565">
    <property type="term" value="F:sequence-specific DNA binding"/>
    <property type="evidence" value="ECO:0007669"/>
    <property type="project" value="InterPro"/>
</dbReference>
<keyword evidence="3" id="KW-0804">Transcription</keyword>
<dbReference type="SUPFAM" id="SSF46689">
    <property type="entry name" value="Homeodomain-like"/>
    <property type="match status" value="2"/>
</dbReference>
<dbReference type="CDD" id="cd03136">
    <property type="entry name" value="GATase1_AraC_ArgR_like"/>
    <property type="match status" value="1"/>
</dbReference>
<dbReference type="OrthoDB" id="9793400at2"/>
<proteinExistence type="predicted"/>
<dbReference type="PROSITE" id="PS01124">
    <property type="entry name" value="HTH_ARAC_FAMILY_2"/>
    <property type="match status" value="1"/>
</dbReference>
<dbReference type="InterPro" id="IPR018060">
    <property type="entry name" value="HTH_AraC"/>
</dbReference>
<evidence type="ECO:0000313" key="5">
    <source>
        <dbReference type="EMBL" id="THD84878.1"/>
    </source>
</evidence>
<evidence type="ECO:0000313" key="6">
    <source>
        <dbReference type="Proteomes" id="UP000309450"/>
    </source>
</evidence>
<dbReference type="PANTHER" id="PTHR43130">
    <property type="entry name" value="ARAC-FAMILY TRANSCRIPTIONAL REGULATOR"/>
    <property type="match status" value="1"/>
</dbReference>
<dbReference type="InterPro" id="IPR029062">
    <property type="entry name" value="Class_I_gatase-like"/>
</dbReference>
<dbReference type="InterPro" id="IPR018062">
    <property type="entry name" value="HTH_AraC-typ_CS"/>
</dbReference>
<evidence type="ECO:0000256" key="2">
    <source>
        <dbReference type="ARBA" id="ARBA00023125"/>
    </source>
</evidence>
<dbReference type="Gene3D" id="1.10.10.60">
    <property type="entry name" value="Homeodomain-like"/>
    <property type="match status" value="1"/>
</dbReference>
<keyword evidence="2" id="KW-0238">DNA-binding</keyword>